<evidence type="ECO:0000313" key="3">
    <source>
        <dbReference type="Proteomes" id="UP001589575"/>
    </source>
</evidence>
<evidence type="ECO:0000256" key="1">
    <source>
        <dbReference type="SAM" id="MobiDB-lite"/>
    </source>
</evidence>
<feature type="region of interest" description="Disordered" evidence="1">
    <location>
        <begin position="121"/>
        <end position="167"/>
    </location>
</feature>
<sequence>MFGVRPGGAAPDQRVRQLGVRHGQAPDGALPGVLEEHQEAVPDLQLIGVEEEVVGLQQVRAVPQGTVELVEGEWDRHAVGFTVGFTDGLPCGLGSGRGLQQGLQFPRAESVLGSPRRFQVGGDELLKGREEDGGSGGVCGHASSLGSPPTGRGAAGDSAGPPAASPP</sequence>
<gene>
    <name evidence="2" type="ORF">ACFFX0_11810</name>
</gene>
<evidence type="ECO:0000313" key="2">
    <source>
        <dbReference type="EMBL" id="MFB9071850.1"/>
    </source>
</evidence>
<organism evidence="2 3">
    <name type="scientific">Citricoccus parietis</name>
    <dbReference type="NCBI Taxonomy" id="592307"/>
    <lineage>
        <taxon>Bacteria</taxon>
        <taxon>Bacillati</taxon>
        <taxon>Actinomycetota</taxon>
        <taxon>Actinomycetes</taxon>
        <taxon>Micrococcales</taxon>
        <taxon>Micrococcaceae</taxon>
        <taxon>Citricoccus</taxon>
    </lineage>
</organism>
<dbReference type="EMBL" id="JBHMFI010000001">
    <property type="protein sequence ID" value="MFB9071850.1"/>
    <property type="molecule type" value="Genomic_DNA"/>
</dbReference>
<accession>A0ABV5FYT9</accession>
<protein>
    <submittedName>
        <fullName evidence="2">Uncharacterized protein</fullName>
    </submittedName>
</protein>
<comment type="caution">
    <text evidence="2">The sequence shown here is derived from an EMBL/GenBank/DDBJ whole genome shotgun (WGS) entry which is preliminary data.</text>
</comment>
<feature type="compositionally biased region" description="Low complexity" evidence="1">
    <location>
        <begin position="151"/>
        <end position="167"/>
    </location>
</feature>
<keyword evidence="3" id="KW-1185">Reference proteome</keyword>
<reference evidence="2 3" key="1">
    <citation type="submission" date="2024-09" db="EMBL/GenBank/DDBJ databases">
        <authorList>
            <person name="Sun Q."/>
            <person name="Mori K."/>
        </authorList>
    </citation>
    <scope>NUCLEOTIDE SEQUENCE [LARGE SCALE GENOMIC DNA]</scope>
    <source>
        <strain evidence="2 3">CCM 7609</strain>
    </source>
</reference>
<name>A0ABV5FYT9_9MICC</name>
<dbReference type="Proteomes" id="UP001589575">
    <property type="component" value="Unassembled WGS sequence"/>
</dbReference>
<proteinExistence type="predicted"/>